<keyword evidence="2" id="KW-0418">Kinase</keyword>
<dbReference type="STRING" id="1166340.SAMN05192583_2054"/>
<reference evidence="3" key="1">
    <citation type="submission" date="2016-10" db="EMBL/GenBank/DDBJ databases">
        <authorList>
            <person name="Varghese N."/>
            <person name="Submissions S."/>
        </authorList>
    </citation>
    <scope>NUCLEOTIDE SEQUENCE [LARGE SCALE GENOMIC DNA]</scope>
    <source>
        <strain evidence="3">S6-262</strain>
    </source>
</reference>
<sequence>MNILVRSRSNVPDLLLPPFPAVAPTDFRVVFEAPSQPVGVILNGRAHRNAGLSNALDGLPAHVAGVAPVSRREMDDALARFAARGVETLIVSGGDGTVRDVLTAAAMHFRTMPRVAVVPSGKTNALAIDLGVPKGWTLDDAIRAADTGNTVSRAPIVVERIGRREPALRGFLFGAGAFVRATALAQDTHKLGAFNGLAVGLTLTGAVAQTLFGGRNNNWRRGDRMRIELADGRCTDRNMYLLLGSTLTRLPLGIKPFGRARGGLKLLGVDAPPKLLAATVPAVLAGSEARWIEARGYHRADTSAMRLHIDSGFVLDGERYEGGDMMIREGDPIEFLVPAHA</sequence>
<evidence type="ECO:0000259" key="1">
    <source>
        <dbReference type="PROSITE" id="PS50146"/>
    </source>
</evidence>
<dbReference type="EMBL" id="FOCF01000004">
    <property type="protein sequence ID" value="SEN10631.1"/>
    <property type="molecule type" value="Genomic_DNA"/>
</dbReference>
<dbReference type="SUPFAM" id="SSF111331">
    <property type="entry name" value="NAD kinase/diacylglycerol kinase-like"/>
    <property type="match status" value="1"/>
</dbReference>
<keyword evidence="3" id="KW-1185">Reference proteome</keyword>
<dbReference type="SMART" id="SM00046">
    <property type="entry name" value="DAGKc"/>
    <property type="match status" value="1"/>
</dbReference>
<dbReference type="InterPro" id="IPR001206">
    <property type="entry name" value="Diacylglycerol_kinase_cat_dom"/>
</dbReference>
<dbReference type="Pfam" id="PF00781">
    <property type="entry name" value="DAGK_cat"/>
    <property type="match status" value="1"/>
</dbReference>
<gene>
    <name evidence="2" type="ORF">SAMN05192583_2054</name>
</gene>
<dbReference type="InterPro" id="IPR017438">
    <property type="entry name" value="ATP-NAD_kinase_N"/>
</dbReference>
<dbReference type="AlphaFoldDB" id="A0A1H8DTJ7"/>
<evidence type="ECO:0000313" key="3">
    <source>
        <dbReference type="Proteomes" id="UP000199206"/>
    </source>
</evidence>
<dbReference type="Proteomes" id="UP000199206">
    <property type="component" value="Unassembled WGS sequence"/>
</dbReference>
<dbReference type="InterPro" id="IPR016064">
    <property type="entry name" value="NAD/diacylglycerol_kinase_sf"/>
</dbReference>
<name>A0A1H8DTJ7_9SPHN</name>
<dbReference type="OrthoDB" id="7209949at2"/>
<protein>
    <submittedName>
        <fullName evidence="2">Diacylglycerol kinase family enzyme</fullName>
    </submittedName>
</protein>
<organism evidence="2 3">
    <name type="scientific">Sphingomonas gellani</name>
    <dbReference type="NCBI Taxonomy" id="1166340"/>
    <lineage>
        <taxon>Bacteria</taxon>
        <taxon>Pseudomonadati</taxon>
        <taxon>Pseudomonadota</taxon>
        <taxon>Alphaproteobacteria</taxon>
        <taxon>Sphingomonadales</taxon>
        <taxon>Sphingomonadaceae</taxon>
        <taxon>Sphingomonas</taxon>
    </lineage>
</organism>
<dbReference type="GO" id="GO:0016301">
    <property type="term" value="F:kinase activity"/>
    <property type="evidence" value="ECO:0007669"/>
    <property type="project" value="UniProtKB-KW"/>
</dbReference>
<dbReference type="PROSITE" id="PS50146">
    <property type="entry name" value="DAGK"/>
    <property type="match status" value="1"/>
</dbReference>
<feature type="domain" description="DAGKc" evidence="1">
    <location>
        <begin position="33"/>
        <end position="165"/>
    </location>
</feature>
<evidence type="ECO:0000313" key="2">
    <source>
        <dbReference type="EMBL" id="SEN10631.1"/>
    </source>
</evidence>
<keyword evidence="2" id="KW-0808">Transferase</keyword>
<accession>A0A1H8DTJ7</accession>
<dbReference type="Gene3D" id="3.40.50.10330">
    <property type="entry name" value="Probable inorganic polyphosphate/atp-NAD kinase, domain 1"/>
    <property type="match status" value="1"/>
</dbReference>
<proteinExistence type="predicted"/>